<evidence type="ECO:0000313" key="3">
    <source>
        <dbReference type="Proteomes" id="UP000030748"/>
    </source>
</evidence>
<dbReference type="SMART" id="SM00256">
    <property type="entry name" value="FBOX"/>
    <property type="match status" value="1"/>
</dbReference>
<keyword evidence="3" id="KW-1185">Reference proteome</keyword>
<dbReference type="PhylomeDB" id="A0A022R4E6"/>
<name>A0A022R4E6_ERYGU</name>
<dbReference type="InterPro" id="IPR006527">
    <property type="entry name" value="F-box-assoc_dom_typ1"/>
</dbReference>
<protein>
    <recommendedName>
        <fullName evidence="1">F-box domain-containing protein</fullName>
    </recommendedName>
</protein>
<dbReference type="Pfam" id="PF07734">
    <property type="entry name" value="FBA_1"/>
    <property type="match status" value="1"/>
</dbReference>
<dbReference type="KEGG" id="egt:105960513"/>
<dbReference type="PANTHER" id="PTHR31672">
    <property type="entry name" value="BNACNNG10540D PROTEIN"/>
    <property type="match status" value="1"/>
</dbReference>
<dbReference type="OrthoDB" id="591557at2759"/>
<accession>A0A022R4E6</accession>
<evidence type="ECO:0000259" key="1">
    <source>
        <dbReference type="PROSITE" id="PS50181"/>
    </source>
</evidence>
<dbReference type="EMBL" id="KI630634">
    <property type="protein sequence ID" value="EYU35116.1"/>
    <property type="molecule type" value="Genomic_DNA"/>
</dbReference>
<gene>
    <name evidence="2" type="ORF">MIMGU_mgv1a019327mg</name>
</gene>
<proteinExistence type="predicted"/>
<dbReference type="InterPro" id="IPR017451">
    <property type="entry name" value="F-box-assoc_interact_dom"/>
</dbReference>
<sequence>MYTVKIKFEKNKKKKARKEVAAQLNSDILSETLSRLRVKDLLRFKCVCKEWHHLISRREFIKLHLENSIYRPILLNKSSFVACPRLFPPPDAANYDLESTTNFTNMVFAGSSCDGLVCLLNDEHGIIHIWNPPLRSHACIPITKPRGYIRCFWFGRHNDEYKILLGTHNWGDARIHLIRPYNDDGHCSYKSSHELRNNYHYLYDTIGTLSNSNVHWAAVSRRVPLPPHVSIFSYDLVHESVGEVPIPEHMRGSSSLTEFKLGETNGCLSCLLKRLSSTDGVSYESELWVMREYGVEESWTKVGISPLDRLYSSSSYESSLRTRVPQVELDQPARIRSPFYTKQVYVESLVSPRQGARCDHSRFCCSG</sequence>
<dbReference type="Pfam" id="PF00646">
    <property type="entry name" value="F-box"/>
    <property type="match status" value="1"/>
</dbReference>
<dbReference type="InterPro" id="IPR050796">
    <property type="entry name" value="SCF_F-box_component"/>
</dbReference>
<reference evidence="2 3" key="1">
    <citation type="journal article" date="2013" name="Proc. Natl. Acad. Sci. U.S.A.">
        <title>Fine-scale variation in meiotic recombination in Mimulus inferred from population shotgun sequencing.</title>
        <authorList>
            <person name="Hellsten U."/>
            <person name="Wright K.M."/>
            <person name="Jenkins J."/>
            <person name="Shu S."/>
            <person name="Yuan Y."/>
            <person name="Wessler S.R."/>
            <person name="Schmutz J."/>
            <person name="Willis J.H."/>
            <person name="Rokhsar D.S."/>
        </authorList>
    </citation>
    <scope>NUCLEOTIDE SEQUENCE [LARGE SCALE GENOMIC DNA]</scope>
    <source>
        <strain evidence="3">cv. DUN x IM62</strain>
    </source>
</reference>
<dbReference type="Gene3D" id="1.20.1280.50">
    <property type="match status" value="1"/>
</dbReference>
<dbReference type="Proteomes" id="UP000030748">
    <property type="component" value="Unassembled WGS sequence"/>
</dbReference>
<dbReference type="InterPro" id="IPR001810">
    <property type="entry name" value="F-box_dom"/>
</dbReference>
<evidence type="ECO:0000313" key="2">
    <source>
        <dbReference type="EMBL" id="EYU35116.1"/>
    </source>
</evidence>
<dbReference type="AlphaFoldDB" id="A0A022R4E6"/>
<dbReference type="STRING" id="4155.A0A022R4E6"/>
<dbReference type="PANTHER" id="PTHR31672:SF13">
    <property type="entry name" value="F-BOX PROTEIN CPR30-LIKE"/>
    <property type="match status" value="1"/>
</dbReference>
<dbReference type="SUPFAM" id="SSF81383">
    <property type="entry name" value="F-box domain"/>
    <property type="match status" value="1"/>
</dbReference>
<dbReference type="InterPro" id="IPR036047">
    <property type="entry name" value="F-box-like_dom_sf"/>
</dbReference>
<organism evidence="2 3">
    <name type="scientific">Erythranthe guttata</name>
    <name type="common">Yellow monkey flower</name>
    <name type="synonym">Mimulus guttatus</name>
    <dbReference type="NCBI Taxonomy" id="4155"/>
    <lineage>
        <taxon>Eukaryota</taxon>
        <taxon>Viridiplantae</taxon>
        <taxon>Streptophyta</taxon>
        <taxon>Embryophyta</taxon>
        <taxon>Tracheophyta</taxon>
        <taxon>Spermatophyta</taxon>
        <taxon>Magnoliopsida</taxon>
        <taxon>eudicotyledons</taxon>
        <taxon>Gunneridae</taxon>
        <taxon>Pentapetalae</taxon>
        <taxon>asterids</taxon>
        <taxon>lamiids</taxon>
        <taxon>Lamiales</taxon>
        <taxon>Phrymaceae</taxon>
        <taxon>Erythranthe</taxon>
    </lineage>
</organism>
<dbReference type="PROSITE" id="PS50181">
    <property type="entry name" value="FBOX"/>
    <property type="match status" value="1"/>
</dbReference>
<dbReference type="NCBIfam" id="TIGR01640">
    <property type="entry name" value="F_box_assoc_1"/>
    <property type="match status" value="1"/>
</dbReference>
<feature type="domain" description="F-box" evidence="1">
    <location>
        <begin position="18"/>
        <end position="73"/>
    </location>
</feature>